<dbReference type="Pfam" id="PF00129">
    <property type="entry name" value="MHC_I"/>
    <property type="match status" value="1"/>
</dbReference>
<keyword evidence="2" id="KW-1133">Transmembrane helix</keyword>
<evidence type="ECO:0000256" key="2">
    <source>
        <dbReference type="SAM" id="Phobius"/>
    </source>
</evidence>
<keyword evidence="5" id="KW-1185">Reference proteome</keyword>
<organism evidence="4 5">
    <name type="scientific">Amphilophus citrinellus</name>
    <name type="common">Midas cichlid</name>
    <name type="synonym">Cichlasoma citrinellum</name>
    <dbReference type="NCBI Taxonomy" id="61819"/>
    <lineage>
        <taxon>Eukaryota</taxon>
        <taxon>Metazoa</taxon>
        <taxon>Chordata</taxon>
        <taxon>Craniata</taxon>
        <taxon>Vertebrata</taxon>
        <taxon>Euteleostomi</taxon>
        <taxon>Actinopterygii</taxon>
        <taxon>Neopterygii</taxon>
        <taxon>Teleostei</taxon>
        <taxon>Neoteleostei</taxon>
        <taxon>Acanthomorphata</taxon>
        <taxon>Ovalentaria</taxon>
        <taxon>Cichlomorphae</taxon>
        <taxon>Cichliformes</taxon>
        <taxon>Cichlidae</taxon>
        <taxon>New World cichlids</taxon>
        <taxon>Cichlasomatinae</taxon>
        <taxon>Heroini</taxon>
        <taxon>Amphilophus</taxon>
    </lineage>
</organism>
<dbReference type="Gene3D" id="2.60.40.10">
    <property type="entry name" value="Immunoglobulins"/>
    <property type="match status" value="1"/>
</dbReference>
<dbReference type="GO" id="GO:0005615">
    <property type="term" value="C:extracellular space"/>
    <property type="evidence" value="ECO:0007669"/>
    <property type="project" value="TreeGrafter"/>
</dbReference>
<dbReference type="InterPro" id="IPR011161">
    <property type="entry name" value="MHC_I-like_Ag-recog"/>
</dbReference>
<dbReference type="SUPFAM" id="SSF54452">
    <property type="entry name" value="MHC antigen-recognition domain"/>
    <property type="match status" value="1"/>
</dbReference>
<dbReference type="InterPro" id="IPR050208">
    <property type="entry name" value="MHC_class-I_related"/>
</dbReference>
<keyword evidence="1" id="KW-0325">Glycoprotein</keyword>
<dbReference type="Pfam" id="PF07654">
    <property type="entry name" value="C1-set"/>
    <property type="match status" value="1"/>
</dbReference>
<reference evidence="4" key="1">
    <citation type="submission" date="2025-08" db="UniProtKB">
        <authorList>
            <consortium name="Ensembl"/>
        </authorList>
    </citation>
    <scope>IDENTIFICATION</scope>
</reference>
<dbReference type="InterPro" id="IPR036179">
    <property type="entry name" value="Ig-like_dom_sf"/>
</dbReference>
<dbReference type="GO" id="GO:0006955">
    <property type="term" value="P:immune response"/>
    <property type="evidence" value="ECO:0007669"/>
    <property type="project" value="TreeGrafter"/>
</dbReference>
<keyword evidence="2" id="KW-0812">Transmembrane</keyword>
<name>A0A3Q0SPG6_AMPCI</name>
<dbReference type="GO" id="GO:0009897">
    <property type="term" value="C:external side of plasma membrane"/>
    <property type="evidence" value="ECO:0007669"/>
    <property type="project" value="TreeGrafter"/>
</dbReference>
<keyword evidence="2" id="KW-0472">Membrane</keyword>
<dbReference type="PANTHER" id="PTHR16675:SF237">
    <property type="entry name" value="MHC CLASS I ANTIGEN TRANSCRIPT VARIANT 1-RELATED"/>
    <property type="match status" value="1"/>
</dbReference>
<dbReference type="AlphaFoldDB" id="A0A3Q0SPG6"/>
<dbReference type="FunFam" id="2.60.40.10:FF:000943">
    <property type="entry name" value="Classical MHC class I molecule, alpha-chain"/>
    <property type="match status" value="1"/>
</dbReference>
<evidence type="ECO:0000259" key="3">
    <source>
        <dbReference type="PROSITE" id="PS50835"/>
    </source>
</evidence>
<dbReference type="InterPro" id="IPR011162">
    <property type="entry name" value="MHC_I/II-like_Ag-recog"/>
</dbReference>
<evidence type="ECO:0000313" key="4">
    <source>
        <dbReference type="Ensembl" id="ENSACIP00000024732.1"/>
    </source>
</evidence>
<evidence type="ECO:0000313" key="5">
    <source>
        <dbReference type="Proteomes" id="UP000261340"/>
    </source>
</evidence>
<evidence type="ECO:0000256" key="1">
    <source>
        <dbReference type="ARBA" id="ARBA00023180"/>
    </source>
</evidence>
<dbReference type="InterPro" id="IPR007110">
    <property type="entry name" value="Ig-like_dom"/>
</dbReference>
<dbReference type="InterPro" id="IPR037055">
    <property type="entry name" value="MHC_I-like_Ag-recog_sf"/>
</dbReference>
<dbReference type="InterPro" id="IPR003597">
    <property type="entry name" value="Ig_C1-set"/>
</dbReference>
<sequence length="377" mass="42692">MNQVDVAEGAEAAITSEIKHREPLRSSLHVHCSICSLCFLLLKVHLHSLKYFTTGSSGVPNIPEFMGVMVVDGVQTGYCDSNNKTLKVQQDWAQKILENNRESRLESVCVSLNLYNQAYYMHKNDRVRIRVKLMIIMKNESNTIHGFSVIFLSGVYIIQRISGCEWDEHTDRVAAVLQYGYGGEGFLEFDVNTLTWIQLKAEADVIKQRWNTERTRTKQNEIFLTQVCPEWLKMYVAGGKSSLQRTVLPSVSLLQKSPSSPISCHATGFYPHRAVMFWRKDGEEIHEGVDPGEILPNHDGTFQMTVDLNVSSVTPEDWSRYECVFQLSEDAIITKLNKTAIRTRKARRIDGVIGAVLIVIAAIGFTVYKNKGEIQRS</sequence>
<dbReference type="Gene3D" id="3.30.500.10">
    <property type="entry name" value="MHC class I-like antigen recognition-like"/>
    <property type="match status" value="1"/>
</dbReference>
<dbReference type="STRING" id="61819.ENSACIP00000024732"/>
<reference evidence="4" key="2">
    <citation type="submission" date="2025-09" db="UniProtKB">
        <authorList>
            <consortium name="Ensembl"/>
        </authorList>
    </citation>
    <scope>IDENTIFICATION</scope>
</reference>
<dbReference type="PROSITE" id="PS50835">
    <property type="entry name" value="IG_LIKE"/>
    <property type="match status" value="1"/>
</dbReference>
<dbReference type="SUPFAM" id="SSF48726">
    <property type="entry name" value="Immunoglobulin"/>
    <property type="match status" value="1"/>
</dbReference>
<dbReference type="Ensembl" id="ENSACIT00000025379.1">
    <property type="protein sequence ID" value="ENSACIP00000024732.1"/>
    <property type="gene ID" value="ENSACIG00000017991.1"/>
</dbReference>
<feature type="transmembrane region" description="Helical" evidence="2">
    <location>
        <begin position="351"/>
        <end position="368"/>
    </location>
</feature>
<dbReference type="PANTHER" id="PTHR16675">
    <property type="entry name" value="MHC CLASS I-RELATED"/>
    <property type="match status" value="1"/>
</dbReference>
<dbReference type="Proteomes" id="UP000261340">
    <property type="component" value="Unplaced"/>
</dbReference>
<accession>A0A3Q0SPG6</accession>
<feature type="domain" description="Ig-like" evidence="3">
    <location>
        <begin position="249"/>
        <end position="334"/>
    </location>
</feature>
<dbReference type="SMART" id="SM00407">
    <property type="entry name" value="IGc1"/>
    <property type="match status" value="1"/>
</dbReference>
<dbReference type="InterPro" id="IPR013783">
    <property type="entry name" value="Ig-like_fold"/>
</dbReference>
<protein>
    <recommendedName>
        <fullName evidence="3">Ig-like domain-containing protein</fullName>
    </recommendedName>
</protein>
<proteinExistence type="predicted"/>
<dbReference type="GeneTree" id="ENSGT01120000271828"/>